<name>A0ACB8F155_9SAUR</name>
<accession>A0ACB8F155</accession>
<dbReference type="Proteomes" id="UP000827872">
    <property type="component" value="Linkage Group LG12"/>
</dbReference>
<sequence length="183" mass="20430">MLRRSGLSLSCKLLKRNNPLGFGLCYSKTKMSTVSKARRLEGVDKNIWVEFVKLASTYKTVNLGQGFPNFPPPAFVTEALMEVVSEKDPMMHQYTRAFGHPALVTVLAKFFGKLLGRELDPLNNVLVTVGAYEALFCCFQALVDDGDEVIIIEPFFDCYELMVKMAGGTPVFIPLKPVSEQRL</sequence>
<evidence type="ECO:0000313" key="2">
    <source>
        <dbReference type="Proteomes" id="UP000827872"/>
    </source>
</evidence>
<proteinExistence type="predicted"/>
<evidence type="ECO:0000313" key="1">
    <source>
        <dbReference type="EMBL" id="KAH7998532.1"/>
    </source>
</evidence>
<comment type="caution">
    <text evidence="1">The sequence shown here is derived from an EMBL/GenBank/DDBJ whole genome shotgun (WGS) entry which is preliminary data.</text>
</comment>
<reference evidence="1" key="1">
    <citation type="submission" date="2021-08" db="EMBL/GenBank/DDBJ databases">
        <title>The first chromosome-level gecko genome reveals the dynamic sex chromosomes of Neotropical dwarf geckos (Sphaerodactylidae: Sphaerodactylus).</title>
        <authorList>
            <person name="Pinto B.J."/>
            <person name="Keating S.E."/>
            <person name="Gamble T."/>
        </authorList>
    </citation>
    <scope>NUCLEOTIDE SEQUENCE</scope>
    <source>
        <strain evidence="1">TG3544</strain>
    </source>
</reference>
<keyword evidence="2" id="KW-1185">Reference proteome</keyword>
<gene>
    <name evidence="1" type="primary">KYAT1</name>
    <name evidence="1" type="ORF">K3G42_017671</name>
</gene>
<dbReference type="EMBL" id="CM037625">
    <property type="protein sequence ID" value="KAH7998532.1"/>
    <property type="molecule type" value="Genomic_DNA"/>
</dbReference>
<protein>
    <submittedName>
        <fullName evidence="1">Kynurenine--oxoglutarate transaminase 1</fullName>
    </submittedName>
</protein>
<organism evidence="1 2">
    <name type="scientific">Sphaerodactylus townsendi</name>
    <dbReference type="NCBI Taxonomy" id="933632"/>
    <lineage>
        <taxon>Eukaryota</taxon>
        <taxon>Metazoa</taxon>
        <taxon>Chordata</taxon>
        <taxon>Craniata</taxon>
        <taxon>Vertebrata</taxon>
        <taxon>Euteleostomi</taxon>
        <taxon>Lepidosauria</taxon>
        <taxon>Squamata</taxon>
        <taxon>Bifurcata</taxon>
        <taxon>Gekkota</taxon>
        <taxon>Sphaerodactylidae</taxon>
        <taxon>Sphaerodactylus</taxon>
    </lineage>
</organism>